<proteinExistence type="predicted"/>
<protein>
    <submittedName>
        <fullName evidence="1">Uncharacterized protein</fullName>
    </submittedName>
</protein>
<evidence type="ECO:0000313" key="1">
    <source>
        <dbReference type="EMBL" id="BDX07111.1"/>
    </source>
</evidence>
<sequence>MLKINSPEDKPENAMEIALMSKRNQVLRKWLQERINPKNEEDFQQVCLEMSRLAHQRRKSFTAHEHPSTTE</sequence>
<reference evidence="1" key="1">
    <citation type="submission" date="2023-01" db="EMBL/GenBank/DDBJ databases">
        <title>Complete genome sequence of Planctobacterium marinum strain Dej080120_11.</title>
        <authorList>
            <person name="Ueki S."/>
            <person name="Maruyama F."/>
        </authorList>
    </citation>
    <scope>NUCLEOTIDE SEQUENCE</scope>
    <source>
        <strain evidence="1">Dej080120_11</strain>
    </source>
</reference>
<keyword evidence="2" id="KW-1185">Reference proteome</keyword>
<dbReference type="EMBL" id="AP027272">
    <property type="protein sequence ID" value="BDX07111.1"/>
    <property type="molecule type" value="Genomic_DNA"/>
</dbReference>
<dbReference type="AlphaFoldDB" id="A0AA48KPW8"/>
<accession>A0AA48KPW8</accession>
<gene>
    <name evidence="1" type="ORF">MACH26_26320</name>
</gene>
<dbReference type="Proteomes" id="UP001333710">
    <property type="component" value="Chromosome"/>
</dbReference>
<name>A0AA48KPW8_9ALTE</name>
<evidence type="ECO:0000313" key="2">
    <source>
        <dbReference type="Proteomes" id="UP001333710"/>
    </source>
</evidence>
<organism evidence="1 2">
    <name type="scientific">Planctobacterium marinum</name>
    <dbReference type="NCBI Taxonomy" id="1631968"/>
    <lineage>
        <taxon>Bacteria</taxon>
        <taxon>Pseudomonadati</taxon>
        <taxon>Pseudomonadota</taxon>
        <taxon>Gammaproteobacteria</taxon>
        <taxon>Alteromonadales</taxon>
        <taxon>Alteromonadaceae</taxon>
        <taxon>Planctobacterium</taxon>
    </lineage>
</organism>
<dbReference type="KEGG" id="pmaw:MACH26_26320"/>
<dbReference type="RefSeq" id="WP_338293100.1">
    <property type="nucleotide sequence ID" value="NZ_AP027272.1"/>
</dbReference>